<protein>
    <submittedName>
        <fullName evidence="4">FAM161 centrosomal protein B</fullName>
    </submittedName>
</protein>
<dbReference type="GO" id="GO:0044782">
    <property type="term" value="P:cilium organization"/>
    <property type="evidence" value="ECO:0007669"/>
    <property type="project" value="TreeGrafter"/>
</dbReference>
<feature type="region of interest" description="Disordered" evidence="3">
    <location>
        <begin position="432"/>
        <end position="469"/>
    </location>
</feature>
<reference evidence="4" key="3">
    <citation type="submission" date="2025-09" db="UniProtKB">
        <authorList>
            <consortium name="Ensembl"/>
        </authorList>
    </citation>
    <scope>IDENTIFICATION</scope>
</reference>
<evidence type="ECO:0000313" key="5">
    <source>
        <dbReference type="Proteomes" id="UP000472264"/>
    </source>
</evidence>
<dbReference type="AlphaFoldDB" id="A0A665WY40"/>
<comment type="similarity">
    <text evidence="1">Belongs to the FAM161 family.</text>
</comment>
<evidence type="ECO:0000256" key="2">
    <source>
        <dbReference type="ARBA" id="ARBA00023054"/>
    </source>
</evidence>
<accession>A0A665WY40</accession>
<feature type="region of interest" description="Disordered" evidence="3">
    <location>
        <begin position="271"/>
        <end position="297"/>
    </location>
</feature>
<dbReference type="Pfam" id="PF10595">
    <property type="entry name" value="FAM161A_B"/>
    <property type="match status" value="1"/>
</dbReference>
<dbReference type="Ensembl" id="ENSENLT00000050021.1">
    <property type="protein sequence ID" value="ENSENLP00000048824.1"/>
    <property type="gene ID" value="ENSENLG00000020577.1"/>
</dbReference>
<dbReference type="Proteomes" id="UP000472264">
    <property type="component" value="Chromosome 22"/>
</dbReference>
<dbReference type="InterPro" id="IPR051655">
    <property type="entry name" value="FAM161"/>
</dbReference>
<dbReference type="GO" id="GO:0005856">
    <property type="term" value="C:cytoskeleton"/>
    <property type="evidence" value="ECO:0007669"/>
    <property type="project" value="UniProtKB-ARBA"/>
</dbReference>
<proteinExistence type="inferred from homology"/>
<reference evidence="4" key="1">
    <citation type="submission" date="2021-04" db="EMBL/GenBank/DDBJ databases">
        <authorList>
            <consortium name="Wellcome Sanger Institute Data Sharing"/>
        </authorList>
    </citation>
    <scope>NUCLEOTIDE SEQUENCE [LARGE SCALE GENOMIC DNA]</scope>
</reference>
<feature type="compositionally biased region" description="Basic and acidic residues" evidence="3">
    <location>
        <begin position="450"/>
        <end position="462"/>
    </location>
</feature>
<reference evidence="4" key="2">
    <citation type="submission" date="2025-08" db="UniProtKB">
        <authorList>
            <consortium name="Ensembl"/>
        </authorList>
    </citation>
    <scope>IDENTIFICATION</scope>
</reference>
<sequence>MRQRKDRRKSWRRGFIRMLSCQRAHHVQMRRCISTTCLTSEKETSHHLKQPKRPNSFIQVRTSPLTPTRTQLCEEVALFKTTEMRKNEEAEAECQKKFCALPVPNHVIQPLYQKMMDLREKERKQSHEQRKKFLLSIQKPFSFQEREKDKRETLIAMLNQVSHKQKNKFHTSRKPLYKVKKDSLDSELKGELIMKQQKNSTSSSSLTKPCTAERTRNEKLGFLDKKPSFQPKIIQQVPDFHRSHKVLHTQMFRQTQTKEITRCQPFFLRTSALPARQSRKSPENSQPDISHLRRSKSHGALTALSTDTLPVYITDAVRKRCAAIRKSMEMMDSKNQESADWLRKYQMRSEAMKKTVSLHAKLLDPHGSLKEVNDAKLKHYMLADRQRTREYMKELQEMKARVRERPYLFEQVKQAHAEQAYRDKLKKAGLKEQFVQENGETTEETSVSSRSEDDKNMNDHSNENNIQSR</sequence>
<organism evidence="4 5">
    <name type="scientific">Echeneis naucrates</name>
    <name type="common">Live sharksucker</name>
    <dbReference type="NCBI Taxonomy" id="173247"/>
    <lineage>
        <taxon>Eukaryota</taxon>
        <taxon>Metazoa</taxon>
        <taxon>Chordata</taxon>
        <taxon>Craniata</taxon>
        <taxon>Vertebrata</taxon>
        <taxon>Euteleostomi</taxon>
        <taxon>Actinopterygii</taxon>
        <taxon>Neopterygii</taxon>
        <taxon>Teleostei</taxon>
        <taxon>Neoteleostei</taxon>
        <taxon>Acanthomorphata</taxon>
        <taxon>Carangaria</taxon>
        <taxon>Carangiformes</taxon>
        <taxon>Echeneidae</taxon>
        <taxon>Echeneis</taxon>
    </lineage>
</organism>
<keyword evidence="5" id="KW-1185">Reference proteome</keyword>
<dbReference type="GO" id="GO:0005929">
    <property type="term" value="C:cilium"/>
    <property type="evidence" value="ECO:0007669"/>
    <property type="project" value="TreeGrafter"/>
</dbReference>
<evidence type="ECO:0000256" key="3">
    <source>
        <dbReference type="SAM" id="MobiDB-lite"/>
    </source>
</evidence>
<dbReference type="InterPro" id="IPR019579">
    <property type="entry name" value="FAM161A/B"/>
</dbReference>
<dbReference type="OMA" id="QMEESEC"/>
<evidence type="ECO:0000313" key="4">
    <source>
        <dbReference type="Ensembl" id="ENSENLP00000048824.1"/>
    </source>
</evidence>
<gene>
    <name evidence="4" type="primary">fam161b</name>
</gene>
<dbReference type="InParanoid" id="A0A665WY40"/>
<evidence type="ECO:0000256" key="1">
    <source>
        <dbReference type="ARBA" id="ARBA00006663"/>
    </source>
</evidence>
<dbReference type="PANTHER" id="PTHR21501">
    <property type="entry name" value="PROTEIN FAM-161"/>
    <property type="match status" value="1"/>
</dbReference>
<keyword evidence="2" id="KW-0175">Coiled coil</keyword>
<name>A0A665WY40_ECHNA</name>
<dbReference type="PANTHER" id="PTHR21501:SF4">
    <property type="entry name" value="PROTEIN FAM161B"/>
    <property type="match status" value="1"/>
</dbReference>